<dbReference type="OrthoDB" id="2441435at2759"/>
<accession>A0A9N9BYZ4</accession>
<feature type="region of interest" description="Disordered" evidence="1">
    <location>
        <begin position="148"/>
        <end position="231"/>
    </location>
</feature>
<evidence type="ECO:0000256" key="1">
    <source>
        <dbReference type="SAM" id="MobiDB-lite"/>
    </source>
</evidence>
<dbReference type="EMBL" id="CAJVPY010003069">
    <property type="protein sequence ID" value="CAG8580642.1"/>
    <property type="molecule type" value="Genomic_DNA"/>
</dbReference>
<proteinExistence type="predicted"/>
<organism evidence="2 3">
    <name type="scientific">Dentiscutata erythropus</name>
    <dbReference type="NCBI Taxonomy" id="1348616"/>
    <lineage>
        <taxon>Eukaryota</taxon>
        <taxon>Fungi</taxon>
        <taxon>Fungi incertae sedis</taxon>
        <taxon>Mucoromycota</taxon>
        <taxon>Glomeromycotina</taxon>
        <taxon>Glomeromycetes</taxon>
        <taxon>Diversisporales</taxon>
        <taxon>Gigasporaceae</taxon>
        <taxon>Dentiscutata</taxon>
    </lineage>
</organism>
<sequence>DSICYEFDEYYLNISNTTKIATILDPYIKYSVFAIGDKTNNAIFLLNSKIVYYSTTATLVSPNLTELSPEILLTMAYNFLAIQTSSILLEEIFSIAEFTISKHEGKTFKLKDISDEERSTKLDDKEKSTNSTSLTILNNEIDKRRTSEFKNISNKEGSTEFDNDEEKSTELDNTNDKRKDRSTKRRMKNLQTQSTSNKEKSIKFDNNEEKSTELDDTNDEKKDRSTKRQNE</sequence>
<keyword evidence="3" id="KW-1185">Reference proteome</keyword>
<feature type="non-terminal residue" evidence="2">
    <location>
        <position position="1"/>
    </location>
</feature>
<protein>
    <submittedName>
        <fullName evidence="2">19477_t:CDS:1</fullName>
    </submittedName>
</protein>
<feature type="non-terminal residue" evidence="2">
    <location>
        <position position="231"/>
    </location>
</feature>
<reference evidence="2" key="1">
    <citation type="submission" date="2021-06" db="EMBL/GenBank/DDBJ databases">
        <authorList>
            <person name="Kallberg Y."/>
            <person name="Tangrot J."/>
            <person name="Rosling A."/>
        </authorList>
    </citation>
    <scope>NUCLEOTIDE SEQUENCE</scope>
    <source>
        <strain evidence="2">MA453B</strain>
    </source>
</reference>
<dbReference type="Proteomes" id="UP000789405">
    <property type="component" value="Unassembled WGS sequence"/>
</dbReference>
<name>A0A9N9BYZ4_9GLOM</name>
<comment type="caution">
    <text evidence="2">The sequence shown here is derived from an EMBL/GenBank/DDBJ whole genome shotgun (WGS) entry which is preliminary data.</text>
</comment>
<feature type="compositionally biased region" description="Basic and acidic residues" evidence="1">
    <location>
        <begin position="197"/>
        <end position="231"/>
    </location>
</feature>
<evidence type="ECO:0000313" key="3">
    <source>
        <dbReference type="Proteomes" id="UP000789405"/>
    </source>
</evidence>
<gene>
    <name evidence="2" type="ORF">DERYTH_LOCUS6671</name>
</gene>
<feature type="compositionally biased region" description="Basic and acidic residues" evidence="1">
    <location>
        <begin position="166"/>
        <end position="179"/>
    </location>
</feature>
<evidence type="ECO:0000313" key="2">
    <source>
        <dbReference type="EMBL" id="CAG8580642.1"/>
    </source>
</evidence>
<dbReference type="AlphaFoldDB" id="A0A9N9BYZ4"/>